<dbReference type="InParanoid" id="F4BVG8"/>
<dbReference type="AlphaFoldDB" id="F4BVG8"/>
<evidence type="ECO:0000256" key="9">
    <source>
        <dbReference type="HAMAP-Rule" id="MF_00131"/>
    </source>
</evidence>
<dbReference type="PANTHER" id="PTHR43406:SF1">
    <property type="entry name" value="TRYPTOPHAN SYNTHASE ALPHA CHAIN, CHLOROPLASTIC"/>
    <property type="match status" value="1"/>
</dbReference>
<dbReference type="FunCoup" id="F4BVG8">
    <property type="interactions" value="83"/>
</dbReference>
<dbReference type="Pfam" id="PF00290">
    <property type="entry name" value="Trp_syntA"/>
    <property type="match status" value="1"/>
</dbReference>
<keyword evidence="7 9" id="KW-0456">Lyase</keyword>
<dbReference type="PROSITE" id="PS00167">
    <property type="entry name" value="TRP_SYNTHASE_ALPHA"/>
    <property type="match status" value="1"/>
</dbReference>
<dbReference type="Proteomes" id="UP000007807">
    <property type="component" value="Chromosome"/>
</dbReference>
<dbReference type="EC" id="4.2.1.20" evidence="9"/>
<keyword evidence="5 9" id="KW-0822">Tryptophan biosynthesis</keyword>
<evidence type="ECO:0000256" key="1">
    <source>
        <dbReference type="ARBA" id="ARBA00003365"/>
    </source>
</evidence>
<dbReference type="GO" id="GO:0004834">
    <property type="term" value="F:tryptophan synthase activity"/>
    <property type="evidence" value="ECO:0007669"/>
    <property type="project" value="UniProtKB-UniRule"/>
</dbReference>
<name>F4BVG8_METSG</name>
<dbReference type="STRING" id="990316.MCON_1800"/>
<evidence type="ECO:0000256" key="6">
    <source>
        <dbReference type="ARBA" id="ARBA00023141"/>
    </source>
</evidence>
<evidence type="ECO:0000313" key="11">
    <source>
        <dbReference type="EMBL" id="AEB68402.1"/>
    </source>
</evidence>
<comment type="function">
    <text evidence="1 9">The alpha subunit is responsible for the aldol cleavage of indoleglycerol phosphate to indole and glyceraldehyde 3-phosphate.</text>
</comment>
<comment type="subunit">
    <text evidence="3 9">Tetramer of two alpha and two beta chains.</text>
</comment>
<dbReference type="UniPathway" id="UPA00035">
    <property type="reaction ID" value="UER00044"/>
</dbReference>
<dbReference type="SUPFAM" id="SSF51366">
    <property type="entry name" value="Ribulose-phoshate binding barrel"/>
    <property type="match status" value="1"/>
</dbReference>
<evidence type="ECO:0000256" key="8">
    <source>
        <dbReference type="ARBA" id="ARBA00049047"/>
    </source>
</evidence>
<protein>
    <recommendedName>
        <fullName evidence="9">Tryptophan synthase alpha chain</fullName>
        <ecNumber evidence="9">4.2.1.20</ecNumber>
    </recommendedName>
</protein>
<dbReference type="GeneID" id="10461338"/>
<dbReference type="InterPro" id="IPR013785">
    <property type="entry name" value="Aldolase_TIM"/>
</dbReference>
<dbReference type="HAMAP" id="MF_00131">
    <property type="entry name" value="Trp_synth_alpha"/>
    <property type="match status" value="1"/>
</dbReference>
<keyword evidence="6 9" id="KW-0057">Aromatic amino acid biosynthesis</keyword>
<dbReference type="KEGG" id="mcj:MCON_1800"/>
<dbReference type="RefSeq" id="WP_013719446.1">
    <property type="nucleotide sequence ID" value="NC_015416.1"/>
</dbReference>
<dbReference type="HOGENOM" id="CLU_016734_0_0_2"/>
<evidence type="ECO:0000256" key="7">
    <source>
        <dbReference type="ARBA" id="ARBA00023239"/>
    </source>
</evidence>
<dbReference type="EMBL" id="CP002565">
    <property type="protein sequence ID" value="AEB68402.1"/>
    <property type="molecule type" value="Genomic_DNA"/>
</dbReference>
<dbReference type="CDD" id="cd04724">
    <property type="entry name" value="Tryptophan_synthase_alpha"/>
    <property type="match status" value="1"/>
</dbReference>
<accession>F4BVG8</accession>
<evidence type="ECO:0000313" key="12">
    <source>
        <dbReference type="Proteomes" id="UP000007807"/>
    </source>
</evidence>
<dbReference type="InterPro" id="IPR002028">
    <property type="entry name" value="Trp_synthase_suA"/>
</dbReference>
<keyword evidence="4 9" id="KW-0028">Amino-acid biosynthesis</keyword>
<evidence type="ECO:0000256" key="2">
    <source>
        <dbReference type="ARBA" id="ARBA00004733"/>
    </source>
</evidence>
<comment type="catalytic activity">
    <reaction evidence="8 9">
        <text>(1S,2R)-1-C-(indol-3-yl)glycerol 3-phosphate + L-serine = D-glyceraldehyde 3-phosphate + L-tryptophan + H2O</text>
        <dbReference type="Rhea" id="RHEA:10532"/>
        <dbReference type="ChEBI" id="CHEBI:15377"/>
        <dbReference type="ChEBI" id="CHEBI:33384"/>
        <dbReference type="ChEBI" id="CHEBI:57912"/>
        <dbReference type="ChEBI" id="CHEBI:58866"/>
        <dbReference type="ChEBI" id="CHEBI:59776"/>
        <dbReference type="EC" id="4.2.1.20"/>
    </reaction>
</comment>
<sequence length="258" mass="27332">MRITEAFEKGPLLIVYLCSGDPSPGATPELVRRLVRAGADIIELGLPHSDPIADGPTIQAAAQRAIAAGMNTDVYFQVAEEADVPVPKVFMGYYNMVYARGLERFARDCARCGITGMIVPDLPPEEAAPLKEACGKHGVDLIYLVAPNTPPARIDLIAEETGGFLYLVARTGVTGARSEVLQDTRDLILRVPGKKPKAVGFGISTPDQAAEVIRAGADAAIVGSACVDLIARGRIDELEALVGEMKKAVKAAGRARLQ</sequence>
<dbReference type="InterPro" id="IPR018204">
    <property type="entry name" value="Trp_synthase_alpha_AS"/>
</dbReference>
<gene>
    <name evidence="9 11" type="primary">trpA</name>
    <name evidence="11" type="ordered locus">MCON_1800</name>
</gene>
<proteinExistence type="inferred from homology"/>
<dbReference type="NCBIfam" id="TIGR00262">
    <property type="entry name" value="trpA"/>
    <property type="match status" value="1"/>
</dbReference>
<organism evidence="11 12">
    <name type="scientific">Methanothrix soehngenii (strain ATCC 5969 / DSM 3671 / JCM 10134 / NBRC 103675 / OCM 69 / GP-6)</name>
    <name type="common">Methanosaeta concilii</name>
    <dbReference type="NCBI Taxonomy" id="990316"/>
    <lineage>
        <taxon>Archaea</taxon>
        <taxon>Methanobacteriati</taxon>
        <taxon>Methanobacteriota</taxon>
        <taxon>Stenosarchaea group</taxon>
        <taxon>Methanomicrobia</taxon>
        <taxon>Methanotrichales</taxon>
        <taxon>Methanotrichaceae</taxon>
        <taxon>Methanothrix</taxon>
    </lineage>
</organism>
<dbReference type="FunFam" id="3.20.20.70:FF:000037">
    <property type="entry name" value="Tryptophan synthase alpha chain"/>
    <property type="match status" value="1"/>
</dbReference>
<comment type="pathway">
    <text evidence="2 9">Amino-acid biosynthesis; L-tryptophan biosynthesis; L-tryptophan from chorismate: step 5/5.</text>
</comment>
<evidence type="ECO:0000256" key="4">
    <source>
        <dbReference type="ARBA" id="ARBA00022605"/>
    </source>
</evidence>
<comment type="similarity">
    <text evidence="9 10">Belongs to the TrpA family.</text>
</comment>
<dbReference type="PANTHER" id="PTHR43406">
    <property type="entry name" value="TRYPTOPHAN SYNTHASE, ALPHA CHAIN"/>
    <property type="match status" value="1"/>
</dbReference>
<evidence type="ECO:0000256" key="10">
    <source>
        <dbReference type="RuleBase" id="RU003662"/>
    </source>
</evidence>
<dbReference type="Gene3D" id="3.20.20.70">
    <property type="entry name" value="Aldolase class I"/>
    <property type="match status" value="1"/>
</dbReference>
<evidence type="ECO:0000256" key="3">
    <source>
        <dbReference type="ARBA" id="ARBA00011270"/>
    </source>
</evidence>
<keyword evidence="12" id="KW-1185">Reference proteome</keyword>
<dbReference type="InterPro" id="IPR011060">
    <property type="entry name" value="RibuloseP-bd_barrel"/>
</dbReference>
<feature type="active site" description="Proton acceptor" evidence="9">
    <location>
        <position position="54"/>
    </location>
</feature>
<dbReference type="GO" id="GO:0005829">
    <property type="term" value="C:cytosol"/>
    <property type="evidence" value="ECO:0007669"/>
    <property type="project" value="TreeGrafter"/>
</dbReference>
<evidence type="ECO:0000256" key="5">
    <source>
        <dbReference type="ARBA" id="ARBA00022822"/>
    </source>
</evidence>
<feature type="active site" description="Proton acceptor" evidence="9">
    <location>
        <position position="43"/>
    </location>
</feature>
<dbReference type="OrthoDB" id="25658at2157"/>
<reference evidence="11 12" key="1">
    <citation type="journal article" date="2011" name="J. Bacteriol.">
        <title>Complete genome sequence of Methanosaeta concilii, a specialist in aceticlastic methanogenesis.</title>
        <authorList>
            <person name="Barber R.D."/>
            <person name="Zhang L."/>
            <person name="Harnack M."/>
            <person name="Olson M.V."/>
            <person name="Kaul R."/>
            <person name="Ingram-Smith C."/>
            <person name="Smith K.S."/>
        </authorList>
    </citation>
    <scope>NUCLEOTIDE SEQUENCE [LARGE SCALE GENOMIC DNA]</scope>
    <source>
        <strain evidence="12">ATCC 5969 / DSM 3671 / JCM 10134 / NBRC 103675 / OCM 69 / GP-6</strain>
    </source>
</reference>